<proteinExistence type="inferred from homology"/>
<dbReference type="AlphaFoldDB" id="A0A0L9VNU7"/>
<gene>
    <name evidence="2" type="ORF">LR48_Vigan10g252000</name>
</gene>
<dbReference type="PANTHER" id="PTHR22835:SF555">
    <property type="entry name" value="GDSL-LIKE LIPASE_ACYLHYDROLASE"/>
    <property type="match status" value="1"/>
</dbReference>
<dbReference type="STRING" id="3914.A0A0L9VNU7"/>
<dbReference type="Proteomes" id="UP000053144">
    <property type="component" value="Chromosome 10"/>
</dbReference>
<comment type="similarity">
    <text evidence="1">Belongs to the 'GDSL' lipolytic enzyme family.</text>
</comment>
<protein>
    <submittedName>
        <fullName evidence="2">Uncharacterized protein</fullName>
    </submittedName>
</protein>
<evidence type="ECO:0000313" key="2">
    <source>
        <dbReference type="EMBL" id="KOM56628.1"/>
    </source>
</evidence>
<sequence length="124" mass="14128">MIGGMGEDDDDKHKEYSAIYNFGDSNSDTGTFSAAFEMVFPPNGQNFPEKFPTRNCDGRLIIDYSRERESLLHVREKEKKKLAASSGEAENVWNFYILVWLGSLQEVRGARSFSLDCMNHVCVY</sequence>
<evidence type="ECO:0000256" key="1">
    <source>
        <dbReference type="ARBA" id="ARBA00008668"/>
    </source>
</evidence>
<evidence type="ECO:0000313" key="3">
    <source>
        <dbReference type="Proteomes" id="UP000053144"/>
    </source>
</evidence>
<dbReference type="InterPro" id="IPR036514">
    <property type="entry name" value="SGNH_hydro_sf"/>
</dbReference>
<reference evidence="3" key="1">
    <citation type="journal article" date="2015" name="Proc. Natl. Acad. Sci. U.S.A.">
        <title>Genome sequencing of adzuki bean (Vigna angularis) provides insight into high starch and low fat accumulation and domestication.</title>
        <authorList>
            <person name="Yang K."/>
            <person name="Tian Z."/>
            <person name="Chen C."/>
            <person name="Luo L."/>
            <person name="Zhao B."/>
            <person name="Wang Z."/>
            <person name="Yu L."/>
            <person name="Li Y."/>
            <person name="Sun Y."/>
            <person name="Li W."/>
            <person name="Chen Y."/>
            <person name="Li Y."/>
            <person name="Zhang Y."/>
            <person name="Ai D."/>
            <person name="Zhao J."/>
            <person name="Shang C."/>
            <person name="Ma Y."/>
            <person name="Wu B."/>
            <person name="Wang M."/>
            <person name="Gao L."/>
            <person name="Sun D."/>
            <person name="Zhang P."/>
            <person name="Guo F."/>
            <person name="Wang W."/>
            <person name="Li Y."/>
            <person name="Wang J."/>
            <person name="Varshney R.K."/>
            <person name="Wang J."/>
            <person name="Ling H.Q."/>
            <person name="Wan P."/>
        </authorList>
    </citation>
    <scope>NUCLEOTIDE SEQUENCE</scope>
    <source>
        <strain evidence="3">cv. Jingnong 6</strain>
    </source>
</reference>
<name>A0A0L9VNU7_PHAAN</name>
<dbReference type="Gramene" id="KOM56628">
    <property type="protein sequence ID" value="KOM56628"/>
    <property type="gene ID" value="LR48_Vigan10g252000"/>
</dbReference>
<organism evidence="2 3">
    <name type="scientific">Phaseolus angularis</name>
    <name type="common">Azuki bean</name>
    <name type="synonym">Vigna angularis</name>
    <dbReference type="NCBI Taxonomy" id="3914"/>
    <lineage>
        <taxon>Eukaryota</taxon>
        <taxon>Viridiplantae</taxon>
        <taxon>Streptophyta</taxon>
        <taxon>Embryophyta</taxon>
        <taxon>Tracheophyta</taxon>
        <taxon>Spermatophyta</taxon>
        <taxon>Magnoliopsida</taxon>
        <taxon>eudicotyledons</taxon>
        <taxon>Gunneridae</taxon>
        <taxon>Pentapetalae</taxon>
        <taxon>rosids</taxon>
        <taxon>fabids</taxon>
        <taxon>Fabales</taxon>
        <taxon>Fabaceae</taxon>
        <taxon>Papilionoideae</taxon>
        <taxon>50 kb inversion clade</taxon>
        <taxon>NPAAA clade</taxon>
        <taxon>indigoferoid/millettioid clade</taxon>
        <taxon>Phaseoleae</taxon>
        <taxon>Vigna</taxon>
    </lineage>
</organism>
<dbReference type="EMBL" id="CM003380">
    <property type="protein sequence ID" value="KOM56628.1"/>
    <property type="molecule type" value="Genomic_DNA"/>
</dbReference>
<accession>A0A0L9VNU7</accession>
<dbReference type="PANTHER" id="PTHR22835">
    <property type="entry name" value="ZINC FINGER FYVE DOMAIN CONTAINING PROTEIN"/>
    <property type="match status" value="1"/>
</dbReference>
<dbReference type="Gene3D" id="3.40.50.1110">
    <property type="entry name" value="SGNH hydrolase"/>
    <property type="match status" value="1"/>
</dbReference>